<dbReference type="Pfam" id="PF13855">
    <property type="entry name" value="LRR_8"/>
    <property type="match status" value="2"/>
</dbReference>
<dbReference type="PANTHER" id="PTHR24373:SF370">
    <property type="entry name" value="FISH-LIPS, ISOFORM E"/>
    <property type="match status" value="1"/>
</dbReference>
<sequence length="192" mass="21889">MSQLNNVPKEVDTSLKWPNKLHLSDNSLKLTEKPTGLTSLEIIPLEDTQIKFITTLMKNTLKGLQRLKTLNLSGNRLSSFPGGIFNLLSSLSELMLDNNLLSEVKESDLKDLIKAKVLSLSHNRLSQIHPSAFRELYNLEVLKLNGNNISEIKKLTFRYCRNLRDIDLSDNAISINPQTKQCSRFQINTYYI</sequence>
<dbReference type="AlphaFoldDB" id="A0AAR2IHW6"/>
<keyword evidence="2" id="KW-0732">Signal</keyword>
<keyword evidence="1" id="KW-0433">Leucine-rich repeat</keyword>
<dbReference type="InterPro" id="IPR001611">
    <property type="entry name" value="Leu-rich_rpt"/>
</dbReference>
<organism evidence="4 5">
    <name type="scientific">Pygocentrus nattereri</name>
    <name type="common">Red-bellied piranha</name>
    <dbReference type="NCBI Taxonomy" id="42514"/>
    <lineage>
        <taxon>Eukaryota</taxon>
        <taxon>Metazoa</taxon>
        <taxon>Chordata</taxon>
        <taxon>Craniata</taxon>
        <taxon>Vertebrata</taxon>
        <taxon>Euteleostomi</taxon>
        <taxon>Actinopterygii</taxon>
        <taxon>Neopterygii</taxon>
        <taxon>Teleostei</taxon>
        <taxon>Ostariophysi</taxon>
        <taxon>Characiformes</taxon>
        <taxon>Characoidei</taxon>
        <taxon>Pygocentrus</taxon>
    </lineage>
</organism>
<proteinExistence type="predicted"/>
<dbReference type="SUPFAM" id="SSF52058">
    <property type="entry name" value="L domain-like"/>
    <property type="match status" value="1"/>
</dbReference>
<dbReference type="InterPro" id="IPR003591">
    <property type="entry name" value="Leu-rich_rpt_typical-subtyp"/>
</dbReference>
<name>A0AAR2IHW6_PYGNA</name>
<keyword evidence="3" id="KW-0677">Repeat</keyword>
<dbReference type="InterPro" id="IPR032675">
    <property type="entry name" value="LRR_dom_sf"/>
</dbReference>
<reference evidence="4" key="2">
    <citation type="submission" date="2025-08" db="UniProtKB">
        <authorList>
            <consortium name="Ensembl"/>
        </authorList>
    </citation>
    <scope>IDENTIFICATION</scope>
</reference>
<keyword evidence="5" id="KW-1185">Reference proteome</keyword>
<reference evidence="4" key="3">
    <citation type="submission" date="2025-09" db="UniProtKB">
        <authorList>
            <consortium name="Ensembl"/>
        </authorList>
    </citation>
    <scope>IDENTIFICATION</scope>
</reference>
<protein>
    <submittedName>
        <fullName evidence="4">Uncharacterized protein</fullName>
    </submittedName>
</protein>
<dbReference type="Ensembl" id="ENSPNAT00000085257.1">
    <property type="protein sequence ID" value="ENSPNAP00000038808.1"/>
    <property type="gene ID" value="ENSPNAG00000030668.1"/>
</dbReference>
<dbReference type="GO" id="GO:0031012">
    <property type="term" value="C:extracellular matrix"/>
    <property type="evidence" value="ECO:0007669"/>
    <property type="project" value="TreeGrafter"/>
</dbReference>
<evidence type="ECO:0000256" key="3">
    <source>
        <dbReference type="ARBA" id="ARBA00022737"/>
    </source>
</evidence>
<dbReference type="GeneTree" id="ENSGT00940000159318"/>
<dbReference type="Proteomes" id="UP001501920">
    <property type="component" value="Chromosome 6"/>
</dbReference>
<evidence type="ECO:0000256" key="1">
    <source>
        <dbReference type="ARBA" id="ARBA00022614"/>
    </source>
</evidence>
<evidence type="ECO:0000313" key="5">
    <source>
        <dbReference type="Proteomes" id="UP001501920"/>
    </source>
</evidence>
<dbReference type="GO" id="GO:0005615">
    <property type="term" value="C:extracellular space"/>
    <property type="evidence" value="ECO:0007669"/>
    <property type="project" value="TreeGrafter"/>
</dbReference>
<evidence type="ECO:0000256" key="2">
    <source>
        <dbReference type="ARBA" id="ARBA00022729"/>
    </source>
</evidence>
<dbReference type="Gene3D" id="3.80.10.10">
    <property type="entry name" value="Ribonuclease Inhibitor"/>
    <property type="match status" value="2"/>
</dbReference>
<dbReference type="SMART" id="SM00369">
    <property type="entry name" value="LRR_TYP"/>
    <property type="match status" value="4"/>
</dbReference>
<dbReference type="PROSITE" id="PS51450">
    <property type="entry name" value="LRR"/>
    <property type="match status" value="2"/>
</dbReference>
<evidence type="ECO:0000313" key="4">
    <source>
        <dbReference type="Ensembl" id="ENSPNAP00000038808.1"/>
    </source>
</evidence>
<dbReference type="InterPro" id="IPR050328">
    <property type="entry name" value="Dev_Immune_Receptor"/>
</dbReference>
<accession>A0AAR2IHW6</accession>
<dbReference type="PANTHER" id="PTHR24373">
    <property type="entry name" value="SLIT RELATED LEUCINE-RICH REPEAT NEURONAL PROTEIN"/>
    <property type="match status" value="1"/>
</dbReference>
<reference evidence="4 5" key="1">
    <citation type="submission" date="2020-10" db="EMBL/GenBank/DDBJ databases">
        <title>Pygocentrus nattereri (red-bellied piranha) genome, fPygNat1, primary haplotype.</title>
        <authorList>
            <person name="Myers G."/>
            <person name="Meyer A."/>
            <person name="Karagic N."/>
            <person name="Pippel M."/>
            <person name="Winkler S."/>
            <person name="Tracey A."/>
            <person name="Wood J."/>
            <person name="Formenti G."/>
            <person name="Howe K."/>
            <person name="Fedrigo O."/>
            <person name="Jarvis E.D."/>
        </authorList>
    </citation>
    <scope>NUCLEOTIDE SEQUENCE [LARGE SCALE GENOMIC DNA]</scope>
</reference>